<dbReference type="HOGENOM" id="CLU_122590_0_0_1"/>
<protein>
    <recommendedName>
        <fullName evidence="2">Sucrose phosphatase-like domain-containing protein</fullName>
    </recommendedName>
</protein>
<evidence type="ECO:0000313" key="3">
    <source>
        <dbReference type="EnsemblPlants" id="OMERI05G02970.2"/>
    </source>
</evidence>
<dbReference type="Gene3D" id="3.40.50.1000">
    <property type="entry name" value="HAD superfamily/HAD-like"/>
    <property type="match status" value="1"/>
</dbReference>
<dbReference type="PANTHER" id="PTHR46521:SF2">
    <property type="entry name" value="SUCROSE-PHOSPHATASE 3-RELATED"/>
    <property type="match status" value="1"/>
</dbReference>
<dbReference type="Proteomes" id="UP000008021">
    <property type="component" value="Chromosome 5"/>
</dbReference>
<dbReference type="EnsemblPlants" id="OMERI05G02970.2">
    <property type="protein sequence ID" value="OMERI05G02970.2"/>
    <property type="gene ID" value="OMERI05G02970"/>
</dbReference>
<keyword evidence="4" id="KW-1185">Reference proteome</keyword>
<dbReference type="GO" id="GO:0016787">
    <property type="term" value="F:hydrolase activity"/>
    <property type="evidence" value="ECO:0007669"/>
    <property type="project" value="UniProtKB-KW"/>
</dbReference>
<dbReference type="PANTHER" id="PTHR46521">
    <property type="entry name" value="SUCROSE-PHOSPHATASE 2-RELATED"/>
    <property type="match status" value="1"/>
</dbReference>
<evidence type="ECO:0000256" key="1">
    <source>
        <dbReference type="ARBA" id="ARBA00022801"/>
    </source>
</evidence>
<dbReference type="SUPFAM" id="SSF56784">
    <property type="entry name" value="HAD-like"/>
    <property type="match status" value="1"/>
</dbReference>
<reference evidence="3" key="1">
    <citation type="submission" date="2015-04" db="UniProtKB">
        <authorList>
            <consortium name="EnsemblPlants"/>
        </authorList>
    </citation>
    <scope>IDENTIFICATION</scope>
</reference>
<keyword evidence="1" id="KW-0378">Hydrolase</keyword>
<dbReference type="InterPro" id="IPR006380">
    <property type="entry name" value="SPP-like_dom"/>
</dbReference>
<name>A0A0E0DLW7_9ORYZ</name>
<sequence>MFPASNKSLSFLSPPRLLAFAGRRPPLLLRPVQPPPPLRLLRPPSRHLGISSSAAPRRNMDKLDGSARLMIVSDLDQTMIDHNDPKNLSLLRFQALWEAEFSQYSLLVFSTGRSPISYRGLRTQKPLITPDITIMSVGTVIAYGEEMIHDVGWAEFLSNKWDRDIVVEETAKFPKLKPQAC</sequence>
<evidence type="ECO:0000313" key="4">
    <source>
        <dbReference type="Proteomes" id="UP000008021"/>
    </source>
</evidence>
<dbReference type="InterPro" id="IPR023214">
    <property type="entry name" value="HAD_sf"/>
</dbReference>
<reference evidence="3" key="2">
    <citation type="submission" date="2018-05" db="EMBL/GenBank/DDBJ databases">
        <title>OmerRS3 (Oryza meridionalis Reference Sequence Version 3).</title>
        <authorList>
            <person name="Zhang J."/>
            <person name="Kudrna D."/>
            <person name="Lee S."/>
            <person name="Talag J."/>
            <person name="Welchert J."/>
            <person name="Wing R.A."/>
        </authorList>
    </citation>
    <scope>NUCLEOTIDE SEQUENCE [LARGE SCALE GENOMIC DNA]</scope>
    <source>
        <strain evidence="3">cv. OR44</strain>
    </source>
</reference>
<accession>A0A0E0DLW7</accession>
<dbReference type="InterPro" id="IPR051518">
    <property type="entry name" value="Sucrose_Phosphatase"/>
</dbReference>
<evidence type="ECO:0000259" key="2">
    <source>
        <dbReference type="Pfam" id="PF05116"/>
    </source>
</evidence>
<proteinExistence type="predicted"/>
<dbReference type="Gramene" id="OMERI05G02970.2">
    <property type="protein sequence ID" value="OMERI05G02970.2"/>
    <property type="gene ID" value="OMERI05G02970"/>
</dbReference>
<dbReference type="AlphaFoldDB" id="A0A0E0DLW7"/>
<organism evidence="3">
    <name type="scientific">Oryza meridionalis</name>
    <dbReference type="NCBI Taxonomy" id="40149"/>
    <lineage>
        <taxon>Eukaryota</taxon>
        <taxon>Viridiplantae</taxon>
        <taxon>Streptophyta</taxon>
        <taxon>Embryophyta</taxon>
        <taxon>Tracheophyta</taxon>
        <taxon>Spermatophyta</taxon>
        <taxon>Magnoliopsida</taxon>
        <taxon>Liliopsida</taxon>
        <taxon>Poales</taxon>
        <taxon>Poaceae</taxon>
        <taxon>BOP clade</taxon>
        <taxon>Oryzoideae</taxon>
        <taxon>Oryzeae</taxon>
        <taxon>Oryzinae</taxon>
        <taxon>Oryza</taxon>
    </lineage>
</organism>
<dbReference type="InterPro" id="IPR036412">
    <property type="entry name" value="HAD-like_sf"/>
</dbReference>
<dbReference type="Pfam" id="PF05116">
    <property type="entry name" value="S6PP"/>
    <property type="match status" value="1"/>
</dbReference>
<feature type="domain" description="Sucrose phosphatase-like" evidence="2">
    <location>
        <begin position="68"/>
        <end position="180"/>
    </location>
</feature>